<reference evidence="4" key="1">
    <citation type="submission" date="2017-02" db="UniProtKB">
        <authorList>
            <consortium name="WormBaseParasite"/>
        </authorList>
    </citation>
    <scope>IDENTIFICATION</scope>
</reference>
<accession>A0A0N4UDB0</accession>
<dbReference type="Proteomes" id="UP000038040">
    <property type="component" value="Unplaced"/>
</dbReference>
<evidence type="ECO:0000313" key="1">
    <source>
        <dbReference type="EMBL" id="VDN59132.1"/>
    </source>
</evidence>
<organism evidence="2 4">
    <name type="scientific">Dracunculus medinensis</name>
    <name type="common">Guinea worm</name>
    <dbReference type="NCBI Taxonomy" id="318479"/>
    <lineage>
        <taxon>Eukaryota</taxon>
        <taxon>Metazoa</taxon>
        <taxon>Ecdysozoa</taxon>
        <taxon>Nematoda</taxon>
        <taxon>Chromadorea</taxon>
        <taxon>Rhabditida</taxon>
        <taxon>Spirurina</taxon>
        <taxon>Dracunculoidea</taxon>
        <taxon>Dracunculidae</taxon>
        <taxon>Dracunculus</taxon>
    </lineage>
</organism>
<reference evidence="1 3" key="2">
    <citation type="submission" date="2018-11" db="EMBL/GenBank/DDBJ databases">
        <authorList>
            <consortium name="Pathogen Informatics"/>
        </authorList>
    </citation>
    <scope>NUCLEOTIDE SEQUENCE [LARGE SCALE GENOMIC DNA]</scope>
</reference>
<sequence length="142" mass="16547">MHLDVSDNRIIEFPSTFRTFMLCTIIIDRNPLRNNNGFQNFSCGTIRKRAISDKPPLLRHIAFCSVFNNRLSFYLPKTLLKSLYETSICWLCYRRTPVLPSLTEYGVLDMFLSVQRETDRPTGIPAKGSLCLFCYNAFSWEF</sequence>
<evidence type="ECO:0000313" key="4">
    <source>
        <dbReference type="WBParaSite" id="DME_0000530601-mRNA-1"/>
    </source>
</evidence>
<proteinExistence type="predicted"/>
<name>A0A0N4UDB0_DRAME</name>
<protein>
    <submittedName>
        <fullName evidence="4">Leucine Rich repeat-containing domain protein</fullName>
    </submittedName>
</protein>
<dbReference type="Proteomes" id="UP000274756">
    <property type="component" value="Unassembled WGS sequence"/>
</dbReference>
<keyword evidence="3" id="KW-1185">Reference proteome</keyword>
<dbReference type="EMBL" id="UYYG01001176">
    <property type="protein sequence ID" value="VDN59132.1"/>
    <property type="molecule type" value="Genomic_DNA"/>
</dbReference>
<evidence type="ECO:0000313" key="2">
    <source>
        <dbReference type="Proteomes" id="UP000038040"/>
    </source>
</evidence>
<dbReference type="WBParaSite" id="DME_0000530601-mRNA-1">
    <property type="protein sequence ID" value="DME_0000530601-mRNA-1"/>
    <property type="gene ID" value="DME_0000530601"/>
</dbReference>
<evidence type="ECO:0000313" key="3">
    <source>
        <dbReference type="Proteomes" id="UP000274756"/>
    </source>
</evidence>
<dbReference type="AlphaFoldDB" id="A0A0N4UDB0"/>
<gene>
    <name evidence="1" type="ORF">DME_LOCUS9105</name>
</gene>